<sequence>HQARAACDTPTEMPPAGDATIPTTQQDRGSWVLRLKVAMLNTDNVTDSKTGQVYLNRSADPSRPFYKINEMEKVCWEMLTVATTIHTYGPVAIAFPCHDKMLQKKFEATQYYTFETRMNCMIELMACNKARCDKLMAGSILAELVAIPGEKSRSSKGNAGQNRKKQKTMEAGRAARAG</sequence>
<accession>A0A6G1KHE1</accession>
<feature type="non-terminal residue" evidence="2">
    <location>
        <position position="1"/>
    </location>
</feature>
<protein>
    <submittedName>
        <fullName evidence="2">Uncharacterized protein</fullName>
    </submittedName>
</protein>
<evidence type="ECO:0000313" key="3">
    <source>
        <dbReference type="Proteomes" id="UP000799428"/>
    </source>
</evidence>
<evidence type="ECO:0000313" key="2">
    <source>
        <dbReference type="EMBL" id="KAF2711902.1"/>
    </source>
</evidence>
<feature type="region of interest" description="Disordered" evidence="1">
    <location>
        <begin position="150"/>
        <end position="178"/>
    </location>
</feature>
<name>A0A6G1KHE1_9PLEO</name>
<feature type="region of interest" description="Disordered" evidence="1">
    <location>
        <begin position="1"/>
        <end position="23"/>
    </location>
</feature>
<dbReference type="Proteomes" id="UP000799428">
    <property type="component" value="Unassembled WGS sequence"/>
</dbReference>
<organism evidence="2 3">
    <name type="scientific">Pleomassaria siparia CBS 279.74</name>
    <dbReference type="NCBI Taxonomy" id="1314801"/>
    <lineage>
        <taxon>Eukaryota</taxon>
        <taxon>Fungi</taxon>
        <taxon>Dikarya</taxon>
        <taxon>Ascomycota</taxon>
        <taxon>Pezizomycotina</taxon>
        <taxon>Dothideomycetes</taxon>
        <taxon>Pleosporomycetidae</taxon>
        <taxon>Pleosporales</taxon>
        <taxon>Pleomassariaceae</taxon>
        <taxon>Pleomassaria</taxon>
    </lineage>
</organism>
<reference evidence="2" key="1">
    <citation type="journal article" date="2020" name="Stud. Mycol.">
        <title>101 Dothideomycetes genomes: a test case for predicting lifestyles and emergence of pathogens.</title>
        <authorList>
            <person name="Haridas S."/>
            <person name="Albert R."/>
            <person name="Binder M."/>
            <person name="Bloem J."/>
            <person name="Labutti K."/>
            <person name="Salamov A."/>
            <person name="Andreopoulos B."/>
            <person name="Baker S."/>
            <person name="Barry K."/>
            <person name="Bills G."/>
            <person name="Bluhm B."/>
            <person name="Cannon C."/>
            <person name="Castanera R."/>
            <person name="Culley D."/>
            <person name="Daum C."/>
            <person name="Ezra D."/>
            <person name="Gonzalez J."/>
            <person name="Henrissat B."/>
            <person name="Kuo A."/>
            <person name="Liang C."/>
            <person name="Lipzen A."/>
            <person name="Lutzoni F."/>
            <person name="Magnuson J."/>
            <person name="Mondo S."/>
            <person name="Nolan M."/>
            <person name="Ohm R."/>
            <person name="Pangilinan J."/>
            <person name="Park H.-J."/>
            <person name="Ramirez L."/>
            <person name="Alfaro M."/>
            <person name="Sun H."/>
            <person name="Tritt A."/>
            <person name="Yoshinaga Y."/>
            <person name="Zwiers L.-H."/>
            <person name="Turgeon B."/>
            <person name="Goodwin S."/>
            <person name="Spatafora J."/>
            <person name="Crous P."/>
            <person name="Grigoriev I."/>
        </authorList>
    </citation>
    <scope>NUCLEOTIDE SEQUENCE</scope>
    <source>
        <strain evidence="2">CBS 279.74</strain>
    </source>
</reference>
<feature type="non-terminal residue" evidence="2">
    <location>
        <position position="178"/>
    </location>
</feature>
<proteinExistence type="predicted"/>
<dbReference type="EMBL" id="MU005767">
    <property type="protein sequence ID" value="KAF2711902.1"/>
    <property type="molecule type" value="Genomic_DNA"/>
</dbReference>
<dbReference type="OrthoDB" id="3794856at2759"/>
<dbReference type="AlphaFoldDB" id="A0A6G1KHE1"/>
<keyword evidence="3" id="KW-1185">Reference proteome</keyword>
<gene>
    <name evidence="2" type="ORF">K504DRAFT_338168</name>
</gene>
<evidence type="ECO:0000256" key="1">
    <source>
        <dbReference type="SAM" id="MobiDB-lite"/>
    </source>
</evidence>